<evidence type="ECO:0000313" key="4">
    <source>
        <dbReference type="Proteomes" id="UP000009282"/>
    </source>
</evidence>
<evidence type="ECO:0000259" key="1">
    <source>
        <dbReference type="Pfam" id="PF06452"/>
    </source>
</evidence>
<dbReference type="Proteomes" id="UP000009282">
    <property type="component" value="Chromosome"/>
</dbReference>
<accession>G4QDZ8</accession>
<dbReference type="eggNOG" id="COG2091">
    <property type="taxonomic scope" value="Bacteria"/>
</dbReference>
<dbReference type="GO" id="GO:0030246">
    <property type="term" value="F:carbohydrate binding"/>
    <property type="evidence" value="ECO:0007669"/>
    <property type="project" value="InterPro"/>
</dbReference>
<dbReference type="GO" id="GO:0016052">
    <property type="term" value="P:carbohydrate catabolic process"/>
    <property type="evidence" value="ECO:0007669"/>
    <property type="project" value="InterPro"/>
</dbReference>
<dbReference type="Pfam" id="PF19313">
    <property type="entry name" value="DUF5916"/>
    <property type="match status" value="1"/>
</dbReference>
<dbReference type="STRING" id="1085623.GNIT_3177"/>
<dbReference type="InterPro" id="IPR045670">
    <property type="entry name" value="DUF5916"/>
</dbReference>
<sequence length="818" mass="93174">MGTAFKLMVLFKLQVLRNLKALSKFKGASKRKLVNLILVLFAIVGLLNLNTVVAAQASNSSTRALINPPQLKKSRFGKVTIPYQNIQANIDGKLDEPAWKNAGKVSLNYVVKPFENTIPPVATDALFYEDGETFYVAYIASDSNPEDIRVFLRDRDQTWGQDMVGVKIDTYGDGRLAYQYFVNPLGVQTDSIENEMTGNESASWNGIWRSEGRVTNAGYVVEMAIPLRLMNFEESEGVKRWGIEFVRFYPRSDSYRLSHLPTDRNNACTLCQMGSAIGFSGATQGDNLAIVPTAVFAAGRSRDPLQTNAWDYENNQEIGLDLSWSITPEISMQGTLNPDFSQVEADVAQLSINNTFALFFDERRPFFVENIDYFSSFQNLIYTRNINAPDYGLKVTGRKDKHSLGVFVANDQQTTFLVPGNLGSSVASFDEKSLNFGARYRYDLSNDLSLGSVLTLRESDTYHNYLSSFDIKYRVTGQDTMRAQVITSETEYPQELFKTFCDEECLNPSDFNEATLRTNKEGSFNGLSYILDYSRETSDYYIRARHQYADEGYRADLGFQSQIDRTVSVIGGGYNWWNENSWWNRINIDGDWDITHNTNGELIEKELEGAFTISGDYQSFMEVGARKRNKVGLRENANSLAIDGNTTLFEETSYSFYAETRPNQYFFVANFIRQGDAVDFVNNRLGKQVYIEPRFELNVGTHLKISGQHTYSELDSDDRPLFIANLTDIRMTYQFDQRQFFRVTVAYSDISRNQDNYEIDVNANSKDIGFQLLYSYKLNPLSKFFIGYADSAYNNDDLNKLKTNNQSIFMKFSYAWLL</sequence>
<name>G4QDZ8_GLANF</name>
<dbReference type="InterPro" id="IPR010502">
    <property type="entry name" value="Carb-bd_dom_fam9"/>
</dbReference>
<feature type="domain" description="Carbohydrate-binding" evidence="1">
    <location>
        <begin position="90"/>
        <end position="244"/>
    </location>
</feature>
<dbReference type="SUPFAM" id="SSF49344">
    <property type="entry name" value="CBD9-like"/>
    <property type="match status" value="1"/>
</dbReference>
<dbReference type="EMBL" id="CP003060">
    <property type="protein sequence ID" value="AEP31272.1"/>
    <property type="molecule type" value="Genomic_DNA"/>
</dbReference>
<protein>
    <submittedName>
        <fullName evidence="3">Uncharacterized protein</fullName>
    </submittedName>
</protein>
<dbReference type="Pfam" id="PF06452">
    <property type="entry name" value="CBM9_1"/>
    <property type="match status" value="1"/>
</dbReference>
<keyword evidence="4" id="KW-1185">Reference proteome</keyword>
<dbReference type="KEGG" id="gni:GNIT_3177"/>
<gene>
    <name evidence="3" type="ordered locus">GNIT_3177</name>
</gene>
<dbReference type="CDD" id="cd09618">
    <property type="entry name" value="CBM9_like_2"/>
    <property type="match status" value="1"/>
</dbReference>
<dbReference type="RefSeq" id="WP_014110143.1">
    <property type="nucleotide sequence ID" value="NC_016041.1"/>
</dbReference>
<dbReference type="OrthoDB" id="9786766at2"/>
<dbReference type="Gene3D" id="2.60.40.1190">
    <property type="match status" value="1"/>
</dbReference>
<evidence type="ECO:0000313" key="3">
    <source>
        <dbReference type="EMBL" id="AEP31272.1"/>
    </source>
</evidence>
<organism evidence="3 4">
    <name type="scientific">Glaciecola nitratireducens (strain JCM 12485 / KCTC 12276 / FR1064)</name>
    <dbReference type="NCBI Taxonomy" id="1085623"/>
    <lineage>
        <taxon>Bacteria</taxon>
        <taxon>Pseudomonadati</taxon>
        <taxon>Pseudomonadota</taxon>
        <taxon>Gammaproteobacteria</taxon>
        <taxon>Alteromonadales</taxon>
        <taxon>Alteromonadaceae</taxon>
        <taxon>Brumicola</taxon>
    </lineage>
</organism>
<dbReference type="HOGENOM" id="CLU_016090_1_0_6"/>
<feature type="domain" description="DUF5916" evidence="2">
    <location>
        <begin position="312"/>
        <end position="387"/>
    </location>
</feature>
<evidence type="ECO:0000259" key="2">
    <source>
        <dbReference type="Pfam" id="PF19313"/>
    </source>
</evidence>
<dbReference type="GO" id="GO:0004553">
    <property type="term" value="F:hydrolase activity, hydrolyzing O-glycosyl compounds"/>
    <property type="evidence" value="ECO:0007669"/>
    <property type="project" value="InterPro"/>
</dbReference>
<reference evidence="3 4" key="1">
    <citation type="journal article" date="2011" name="J. Bacteriol.">
        <title>Complete genome sequence of seawater bacterium Glaciecola nitratireducens FR1064T.</title>
        <authorList>
            <person name="Bian F."/>
            <person name="Qin Q.L."/>
            <person name="Xie B.B."/>
            <person name="Shu Y.L."/>
            <person name="Zhang X.Y."/>
            <person name="Yu Y."/>
            <person name="Chen B."/>
            <person name="Chen X.L."/>
            <person name="Zhou B.C."/>
            <person name="Zhang Y.Z."/>
        </authorList>
    </citation>
    <scope>NUCLEOTIDE SEQUENCE [LARGE SCALE GENOMIC DNA]</scope>
    <source>
        <strain evidence="4">JCM 12485 / KCTC 12276 / FR1064</strain>
    </source>
</reference>
<dbReference type="AlphaFoldDB" id="G4QDZ8"/>
<proteinExistence type="predicted"/>